<sequence>MASTNSDVRVGLDLGDEYLNTAVPDGLARVEARLREVLSSGETFLTDKISHLAVSGGKRFRPMFALLAAQYGQDEQGSGRAEVTDAAVVVELTHLATLYHDDVMDEAERRRGAPSANARWSNSVAILAGDYIFAVASGLMADLGTETVRHFADTFGELVTGQMRETIGPPDGDDDIEHYMQVIQEKTGVLIASAGYLGALHAGAPEEHRAALFRFGRHLGQVFQIVDDIIDIWSDPETSGKTPGTDLREGVFTLPVLYAMREETVGGARLRELLTGPVTDDALVDEALTLIRASDGRERALADIARYRGLGESELALLPAIPATGALRNLMEYSLERLG</sequence>
<keyword evidence="4 7" id="KW-0808">Transferase</keyword>
<evidence type="ECO:0000256" key="5">
    <source>
        <dbReference type="ARBA" id="ARBA00022723"/>
    </source>
</evidence>
<evidence type="ECO:0000256" key="3">
    <source>
        <dbReference type="ARBA" id="ARBA00006706"/>
    </source>
</evidence>
<protein>
    <submittedName>
        <fullName evidence="8">Geranylgeranyl pyrophosphate synthase</fullName>
        <ecNumber evidence="8">2.5.1.30</ecNumber>
    </submittedName>
</protein>
<proteinExistence type="inferred from homology"/>
<dbReference type="CDD" id="cd00685">
    <property type="entry name" value="Trans_IPPS_HT"/>
    <property type="match status" value="1"/>
</dbReference>
<comment type="pathway">
    <text evidence="2">Isoprenoid biosynthesis.</text>
</comment>
<dbReference type="EC" id="2.5.1.30" evidence="8"/>
<dbReference type="PANTHER" id="PTHR12001:SF69">
    <property type="entry name" value="ALL TRANS-POLYPRENYL-DIPHOSPHATE SYNTHASE PDSS1"/>
    <property type="match status" value="1"/>
</dbReference>
<dbReference type="RefSeq" id="WP_038546197.1">
    <property type="nucleotide sequence ID" value="NZ_CP006842.1"/>
</dbReference>
<evidence type="ECO:0000313" key="9">
    <source>
        <dbReference type="Proteomes" id="UP000023703"/>
    </source>
</evidence>
<evidence type="ECO:0000256" key="2">
    <source>
        <dbReference type="ARBA" id="ARBA00005128"/>
    </source>
</evidence>
<dbReference type="eggNOG" id="COG0142">
    <property type="taxonomic scope" value="Bacteria"/>
</dbReference>
<keyword evidence="6" id="KW-0460">Magnesium</keyword>
<dbReference type="Gene3D" id="1.10.600.10">
    <property type="entry name" value="Farnesyl Diphosphate Synthase"/>
    <property type="match status" value="1"/>
</dbReference>
<evidence type="ECO:0000256" key="1">
    <source>
        <dbReference type="ARBA" id="ARBA00001946"/>
    </source>
</evidence>
<dbReference type="Pfam" id="PF00348">
    <property type="entry name" value="polyprenyl_synt"/>
    <property type="match status" value="1"/>
</dbReference>
<dbReference type="PROSITE" id="PS00444">
    <property type="entry name" value="POLYPRENYL_SYNTHASE_2"/>
    <property type="match status" value="1"/>
</dbReference>
<dbReference type="PANTHER" id="PTHR12001">
    <property type="entry name" value="GERANYLGERANYL PYROPHOSPHATE SYNTHASE"/>
    <property type="match status" value="1"/>
</dbReference>
<dbReference type="GO" id="GO:0008299">
    <property type="term" value="P:isoprenoid biosynthetic process"/>
    <property type="evidence" value="ECO:0007669"/>
    <property type="project" value="InterPro"/>
</dbReference>
<evidence type="ECO:0000256" key="6">
    <source>
        <dbReference type="ARBA" id="ARBA00022842"/>
    </source>
</evidence>
<organism evidence="8 9">
    <name type="scientific">Corynebacterium glyciniphilum AJ 3170</name>
    <dbReference type="NCBI Taxonomy" id="1404245"/>
    <lineage>
        <taxon>Bacteria</taxon>
        <taxon>Bacillati</taxon>
        <taxon>Actinomycetota</taxon>
        <taxon>Actinomycetes</taxon>
        <taxon>Mycobacteriales</taxon>
        <taxon>Corynebacteriaceae</taxon>
        <taxon>Corynebacterium</taxon>
    </lineage>
</organism>
<evidence type="ECO:0000256" key="4">
    <source>
        <dbReference type="ARBA" id="ARBA00022679"/>
    </source>
</evidence>
<dbReference type="InterPro" id="IPR008949">
    <property type="entry name" value="Isoprenoid_synthase_dom_sf"/>
</dbReference>
<reference evidence="8 9" key="1">
    <citation type="journal article" date="2015" name="Int. J. Syst. Evol. Microbiol.">
        <title>Revisiting Corynebacterium glyciniphilum (ex Kubota et al., 1972) sp. nov., nom. rev., isolated from putrefied banana.</title>
        <authorList>
            <person name="Al-Dilaimi A."/>
            <person name="Bednarz H."/>
            <person name="Lomker A."/>
            <person name="Niehaus K."/>
            <person name="Kalinowski J."/>
            <person name="Ruckert C."/>
        </authorList>
    </citation>
    <scope>NUCLEOTIDE SEQUENCE [LARGE SCALE GENOMIC DNA]</scope>
    <source>
        <strain evidence="8">AJ 3170</strain>
    </source>
</reference>
<keyword evidence="9" id="KW-1185">Reference proteome</keyword>
<evidence type="ECO:0000256" key="7">
    <source>
        <dbReference type="RuleBase" id="RU004466"/>
    </source>
</evidence>
<keyword evidence="5" id="KW-0479">Metal-binding</keyword>
<dbReference type="GO" id="GO:0046872">
    <property type="term" value="F:metal ion binding"/>
    <property type="evidence" value="ECO:0007669"/>
    <property type="project" value="UniProtKB-KW"/>
</dbReference>
<dbReference type="SFLD" id="SFLDG01017">
    <property type="entry name" value="Polyprenyl_Transferase_Like"/>
    <property type="match status" value="1"/>
</dbReference>
<accession>X5DPA5</accession>
<dbReference type="GO" id="GO:0000010">
    <property type="term" value="F:heptaprenyl diphosphate synthase activity"/>
    <property type="evidence" value="ECO:0007669"/>
    <property type="project" value="UniProtKB-EC"/>
</dbReference>
<dbReference type="OrthoDB" id="4497239at2"/>
<dbReference type="InterPro" id="IPR000092">
    <property type="entry name" value="Polyprenyl_synt"/>
</dbReference>
<dbReference type="EMBL" id="CP006842">
    <property type="protein sequence ID" value="AHW63124.1"/>
    <property type="molecule type" value="Genomic_DNA"/>
</dbReference>
<dbReference type="KEGG" id="cgy:CGLY_03380"/>
<gene>
    <name evidence="8" type="primary">ispB</name>
    <name evidence="8" type="ORF">CGLY_03380</name>
</gene>
<dbReference type="AlphaFoldDB" id="X5DPA5"/>
<name>X5DPA5_9CORY</name>
<dbReference type="Proteomes" id="UP000023703">
    <property type="component" value="Chromosome"/>
</dbReference>
<dbReference type="SFLD" id="SFLDS00005">
    <property type="entry name" value="Isoprenoid_Synthase_Type_I"/>
    <property type="match status" value="1"/>
</dbReference>
<evidence type="ECO:0000313" key="8">
    <source>
        <dbReference type="EMBL" id="AHW63124.1"/>
    </source>
</evidence>
<dbReference type="HOGENOM" id="CLU_014015_2_3_11"/>
<comment type="similarity">
    <text evidence="3 7">Belongs to the FPP/GGPP synthase family.</text>
</comment>
<comment type="cofactor">
    <cofactor evidence="1">
        <name>Mg(2+)</name>
        <dbReference type="ChEBI" id="CHEBI:18420"/>
    </cofactor>
</comment>
<dbReference type="InterPro" id="IPR033749">
    <property type="entry name" value="Polyprenyl_synt_CS"/>
</dbReference>
<dbReference type="SUPFAM" id="SSF48576">
    <property type="entry name" value="Terpenoid synthases"/>
    <property type="match status" value="1"/>
</dbReference>
<dbReference type="STRING" id="1404245.CGLY_03380"/>